<dbReference type="Pfam" id="PF02470">
    <property type="entry name" value="MlaD"/>
    <property type="match status" value="1"/>
</dbReference>
<dbReference type="EMBL" id="CP078145">
    <property type="protein sequence ID" value="QXN89198.1"/>
    <property type="molecule type" value="Genomic_DNA"/>
</dbReference>
<accession>A0ABX8RHV6</accession>
<gene>
    <name evidence="2" type="ORF">KV110_27105</name>
</gene>
<dbReference type="InterPro" id="IPR005693">
    <property type="entry name" value="Mce"/>
</dbReference>
<evidence type="ECO:0000313" key="3">
    <source>
        <dbReference type="Proteomes" id="UP000694257"/>
    </source>
</evidence>
<proteinExistence type="predicted"/>
<protein>
    <submittedName>
        <fullName evidence="2">MCE family protein</fullName>
    </submittedName>
</protein>
<reference evidence="2 3" key="1">
    <citation type="submission" date="2021-07" db="EMBL/GenBank/DDBJ databases">
        <title>Whole Genome Sequence of Nocardia Iowensis.</title>
        <authorList>
            <person name="Lamm A."/>
            <person name="Collins-Fairclough A.M."/>
            <person name="Bunk B."/>
            <person name="Sproer C."/>
        </authorList>
    </citation>
    <scope>NUCLEOTIDE SEQUENCE [LARGE SCALE GENOMIC DNA]</scope>
    <source>
        <strain evidence="2 3">NRRL 5646</strain>
    </source>
</reference>
<dbReference type="NCBIfam" id="TIGR00996">
    <property type="entry name" value="Mtu_fam_mce"/>
    <property type="match status" value="1"/>
</dbReference>
<feature type="domain" description="Mce/MlaD" evidence="1">
    <location>
        <begin position="41"/>
        <end position="112"/>
    </location>
</feature>
<dbReference type="PANTHER" id="PTHR33371">
    <property type="entry name" value="INTERMEMBRANE PHOSPHOLIPID TRANSPORT SYSTEM BINDING PROTEIN MLAD-RELATED"/>
    <property type="match status" value="1"/>
</dbReference>
<dbReference type="InterPro" id="IPR052336">
    <property type="entry name" value="MlaD_Phospholipid_Transporter"/>
</dbReference>
<dbReference type="InterPro" id="IPR003399">
    <property type="entry name" value="Mce/MlaD"/>
</dbReference>
<keyword evidence="3" id="KW-1185">Reference proteome</keyword>
<evidence type="ECO:0000313" key="2">
    <source>
        <dbReference type="EMBL" id="QXN89198.1"/>
    </source>
</evidence>
<evidence type="ECO:0000259" key="1">
    <source>
        <dbReference type="Pfam" id="PF02470"/>
    </source>
</evidence>
<dbReference type="PANTHER" id="PTHR33371:SF4">
    <property type="entry name" value="INTERMEMBRANE PHOSPHOLIPID TRANSPORT SYSTEM BINDING PROTEIN MLAD"/>
    <property type="match status" value="1"/>
</dbReference>
<name>A0ABX8RHV6_NOCIO</name>
<dbReference type="Proteomes" id="UP000694257">
    <property type="component" value="Chromosome"/>
</dbReference>
<organism evidence="2 3">
    <name type="scientific">Nocardia iowensis</name>
    <dbReference type="NCBI Taxonomy" id="204891"/>
    <lineage>
        <taxon>Bacteria</taxon>
        <taxon>Bacillati</taxon>
        <taxon>Actinomycetota</taxon>
        <taxon>Actinomycetes</taxon>
        <taxon>Mycobacteriales</taxon>
        <taxon>Nocardiaceae</taxon>
        <taxon>Nocardia</taxon>
    </lineage>
</organism>
<sequence>MLMRGWGKTGLIVGAVLVTVAVVVGVSGATWIDRVQPVEQTMCAEFTDTVGLYEGNSVTMLGVEIGTVSGIEARGDRMRVTLTIDGKLELPADVEAVTMSSSIVTDRHVELTKTYTGGPKFDTARCLPLERTRTPVGISDALDALGRLSGDLLGAQQSPTPGAPSDTLLDQTITGAVRTLDGTGPQWNALLQRLSQVIGDPADRDVVIRRLIDNLDLLTTMFITNWPDMQVLLDNLKNGIHLVEGFSAQLSRAVDLGLEFLPVIARNVDKYDQQSYEFLDGIVPQVHRYAVLAGSIVDLLVQLPPLAGQLVQMFDPATGAVRVNYRPPHYESADGSQPGLVQVILGSLGAP</sequence>